<dbReference type="InterPro" id="IPR015867">
    <property type="entry name" value="N-reg_PII/ATP_PRibTrfase_C"/>
</dbReference>
<evidence type="ECO:0000313" key="1">
    <source>
        <dbReference type="EMBL" id="MFL0196612.1"/>
    </source>
</evidence>
<protein>
    <submittedName>
        <fullName evidence="1">Uncharacterized protein</fullName>
    </submittedName>
</protein>
<name>A0ABW8SKP6_9CLOT</name>
<accession>A0ABW8SKP6</accession>
<keyword evidence="2" id="KW-1185">Reference proteome</keyword>
<comment type="caution">
    <text evidence="1">The sequence shown here is derived from an EMBL/GenBank/DDBJ whole genome shotgun (WGS) entry which is preliminary data.</text>
</comment>
<sequence>MRGISNGSKVLLIITDKKDEVFECITTFMHGGATILSGEALAGKERKVNKINHEF</sequence>
<reference evidence="1 2" key="1">
    <citation type="submission" date="2024-11" db="EMBL/GenBank/DDBJ databases">
        <authorList>
            <person name="Heng Y.C."/>
            <person name="Lim A.C.H."/>
            <person name="Lee J.K.Y."/>
            <person name="Kittelmann S."/>
        </authorList>
    </citation>
    <scope>NUCLEOTIDE SEQUENCE [LARGE SCALE GENOMIC DNA]</scope>
    <source>
        <strain evidence="1 2">WILCCON 0269</strain>
    </source>
</reference>
<gene>
    <name evidence="1" type="ORF">ACJDU8_13750</name>
</gene>
<organism evidence="1 2">
    <name type="scientific">Candidatus Clostridium eludens</name>
    <dbReference type="NCBI Taxonomy" id="3381663"/>
    <lineage>
        <taxon>Bacteria</taxon>
        <taxon>Bacillati</taxon>
        <taxon>Bacillota</taxon>
        <taxon>Clostridia</taxon>
        <taxon>Eubacteriales</taxon>
        <taxon>Clostridiaceae</taxon>
        <taxon>Clostridium</taxon>
    </lineage>
</organism>
<dbReference type="Gene3D" id="3.30.70.120">
    <property type="match status" value="1"/>
</dbReference>
<dbReference type="Proteomes" id="UP001623660">
    <property type="component" value="Unassembled WGS sequence"/>
</dbReference>
<dbReference type="EMBL" id="JBJHZX010000019">
    <property type="protein sequence ID" value="MFL0196612.1"/>
    <property type="molecule type" value="Genomic_DNA"/>
</dbReference>
<proteinExistence type="predicted"/>
<evidence type="ECO:0000313" key="2">
    <source>
        <dbReference type="Proteomes" id="UP001623660"/>
    </source>
</evidence>
<dbReference type="RefSeq" id="WP_406792719.1">
    <property type="nucleotide sequence ID" value="NZ_JBJHZX010000019.1"/>
</dbReference>